<accession>A0ABV9T7N6</accession>
<feature type="signal peptide" evidence="1">
    <location>
        <begin position="1"/>
        <end position="20"/>
    </location>
</feature>
<dbReference type="Proteomes" id="UP001595818">
    <property type="component" value="Unassembled WGS sequence"/>
</dbReference>
<proteinExistence type="predicted"/>
<feature type="chain" id="PRO_5046399316" evidence="1">
    <location>
        <begin position="21"/>
        <end position="895"/>
    </location>
</feature>
<dbReference type="SUPFAM" id="SSF49464">
    <property type="entry name" value="Carboxypeptidase regulatory domain-like"/>
    <property type="match status" value="1"/>
</dbReference>
<evidence type="ECO:0000256" key="1">
    <source>
        <dbReference type="SAM" id="SignalP"/>
    </source>
</evidence>
<evidence type="ECO:0000313" key="3">
    <source>
        <dbReference type="Proteomes" id="UP001595818"/>
    </source>
</evidence>
<sequence>MKLHLRILFLMFMTASGPLAMGQTIPFFGKVVTQDASPIPLANVLALDAETQTIASFGVTDEEGKFKLNLRESKPYLLRISSLGYETMEREILAESNAPSPMEAVLASKAYELDTAEVVYELPVTVSGDTITYKADAFASGRERKLGEILGKLPGFEVDENGEVSVQGQKVSKLMVEGKDFFDGDTKMGAANIPANAVDKVQLLKDFNEITPIRGLDNDETLALNITLKEGKKNMVFGDLTAGAGPESRYLAHANAFYYTPKFSINLIGDTNNVGEPAFTIQDYFRFSGGLGALGSQSGGRVSFLPDDAGIPMAQRNNAVELQTNLGALNFNYKPSSKWSHSGFLIGSQTDNRMASISQRTYIRAGDNDEELTADNQVAQQSGILKYAATYTPKEETYIKYSLFGKLVQVHNRTSQWSRFENFDNQISEDTRQRPYTLEQQLQAFFTPLEKHVFSLETGLQLKMQDPILELQATERPFGSILPLADRELYHVWQSVAVQTYKQETLFNYYYLLNPRNHLNLTLGSQWTGQEMISGILQRNPGEEDLDPGEAFANDISYTFQDHFAGVSYKTRINAFVFSPGMNFHHFRLRDQQEDTENLTEKNMLLPHFYARWQPRSSQSLTFQFKTEAEFVDVQQLAMAPVIKDYNSLFLGNRNLQNGLYERYNLSYNQHNLFSAFTVFSSLSYQRKRDDLAPSVNFIGLDRVNTLIHAEQVNESLSGSFQGDKRFDKWRAKGRANISAASTHNFVNDQPNLNQSFTQLYGVSLMTTFFKKLDLETGYEWMRNAYSSGQAANSFETNKPFAKIHYAFRPDWMLTGDYEYNRYLNKGTGTDSRFGLLNLGLTYGKKDSPWEFKASLYNALNTQSISRDSFNESLISTYAYFIQKRYLLLSVQYNL</sequence>
<protein>
    <submittedName>
        <fullName evidence="2">Carboxypeptidase-like regulatory domain-containing protein</fullName>
    </submittedName>
</protein>
<comment type="caution">
    <text evidence="2">The sequence shown here is derived from an EMBL/GenBank/DDBJ whole genome shotgun (WGS) entry which is preliminary data.</text>
</comment>
<keyword evidence="1" id="KW-0732">Signal</keyword>
<gene>
    <name evidence="2" type="ORF">ACFPFU_22295</name>
</gene>
<dbReference type="InterPro" id="IPR008969">
    <property type="entry name" value="CarboxyPept-like_regulatory"/>
</dbReference>
<dbReference type="EMBL" id="JBHSJJ010000018">
    <property type="protein sequence ID" value="MFC4874451.1"/>
    <property type="molecule type" value="Genomic_DNA"/>
</dbReference>
<dbReference type="SUPFAM" id="SSF56935">
    <property type="entry name" value="Porins"/>
    <property type="match status" value="1"/>
</dbReference>
<dbReference type="RefSeq" id="WP_377068308.1">
    <property type="nucleotide sequence ID" value="NZ_JBHSJJ010000018.1"/>
</dbReference>
<name>A0ABV9T7N6_9BACT</name>
<evidence type="ECO:0000313" key="2">
    <source>
        <dbReference type="EMBL" id="MFC4874451.1"/>
    </source>
</evidence>
<dbReference type="Pfam" id="PF13715">
    <property type="entry name" value="CarbopepD_reg_2"/>
    <property type="match status" value="1"/>
</dbReference>
<keyword evidence="3" id="KW-1185">Reference proteome</keyword>
<organism evidence="2 3">
    <name type="scientific">Negadavirga shengliensis</name>
    <dbReference type="NCBI Taxonomy" id="1389218"/>
    <lineage>
        <taxon>Bacteria</taxon>
        <taxon>Pseudomonadati</taxon>
        <taxon>Bacteroidota</taxon>
        <taxon>Cytophagia</taxon>
        <taxon>Cytophagales</taxon>
        <taxon>Cyclobacteriaceae</taxon>
        <taxon>Negadavirga</taxon>
    </lineage>
</organism>
<reference evidence="3" key="1">
    <citation type="journal article" date="2019" name="Int. J. Syst. Evol. Microbiol.">
        <title>The Global Catalogue of Microorganisms (GCM) 10K type strain sequencing project: providing services to taxonomists for standard genome sequencing and annotation.</title>
        <authorList>
            <consortium name="The Broad Institute Genomics Platform"/>
            <consortium name="The Broad Institute Genome Sequencing Center for Infectious Disease"/>
            <person name="Wu L."/>
            <person name="Ma J."/>
        </authorList>
    </citation>
    <scope>NUCLEOTIDE SEQUENCE [LARGE SCALE GENOMIC DNA]</scope>
    <source>
        <strain evidence="3">CGMCC 4.7466</strain>
    </source>
</reference>